<dbReference type="CDD" id="cd00038">
    <property type="entry name" value="CAP_ED"/>
    <property type="match status" value="1"/>
</dbReference>
<dbReference type="InterPro" id="IPR018490">
    <property type="entry name" value="cNMP-bd_dom_sf"/>
</dbReference>
<evidence type="ECO:0000313" key="3">
    <source>
        <dbReference type="EMBL" id="EDM78758.1"/>
    </source>
</evidence>
<sequence length="433" mass="46598">MQIQAFGETDVGRARQHNEDAIFVDAKLGLFLVCDGMGGHAAGEVASAKAVEAVHRAVSTQAALVQGFDGSAEACEALEGLLRAAIQEASAVVFDYARAGHGRHGMGTTCIALIVARAQSGAVKGVMGHVGDSRMYLARGGKIWQLSQDHTFFNDAVRHGMMSHEQASASPYANMVTRGVGIQRSVAVDTLVFDLVAGDTVLLCSDGLTAYVEQAHELTALLGDPKLDGLPARLVALANERGGGDNISAVVVRGVADPTAEVRPADDQRRRQVVNNLQTLRHIALFMDLNDSELVRIFRRFQARDYGQGEVILREGDNADCLFVLVEGDVRVGRAGKTLTTLSRGAHFGEMGLLNQRPRSATVTTLRPVHALVLGRDAFNEVLREDTGLAAKLLFKLAQILSLRLDENMSVGEADPERKTRELGVLSPFRRRS</sequence>
<dbReference type="SMART" id="SM00100">
    <property type="entry name" value="cNMP"/>
    <property type="match status" value="1"/>
</dbReference>
<dbReference type="InterPro" id="IPR036457">
    <property type="entry name" value="PPM-type-like_dom_sf"/>
</dbReference>
<protein>
    <submittedName>
        <fullName evidence="3">Protein phosphatase/cyclic nucleotide-binding domain protein</fullName>
    </submittedName>
</protein>
<reference evidence="3 4" key="1">
    <citation type="submission" date="2007-06" db="EMBL/GenBank/DDBJ databases">
        <authorList>
            <person name="Shimkets L."/>
            <person name="Ferriera S."/>
            <person name="Johnson J."/>
            <person name="Kravitz S."/>
            <person name="Beeson K."/>
            <person name="Sutton G."/>
            <person name="Rogers Y.-H."/>
            <person name="Friedman R."/>
            <person name="Frazier M."/>
            <person name="Venter J.C."/>
        </authorList>
    </citation>
    <scope>NUCLEOTIDE SEQUENCE [LARGE SCALE GENOMIC DNA]</scope>
    <source>
        <strain evidence="3 4">SIR-1</strain>
    </source>
</reference>
<dbReference type="AlphaFoldDB" id="A6G5Y4"/>
<gene>
    <name evidence="3" type="ORF">PPSIR1_12273</name>
</gene>
<dbReference type="PROSITE" id="PS00889">
    <property type="entry name" value="CNMP_BINDING_2"/>
    <property type="match status" value="1"/>
</dbReference>
<evidence type="ECO:0000259" key="2">
    <source>
        <dbReference type="PROSITE" id="PS51746"/>
    </source>
</evidence>
<dbReference type="PROSITE" id="PS50042">
    <property type="entry name" value="CNMP_BINDING_3"/>
    <property type="match status" value="1"/>
</dbReference>
<accession>A6G5Y4</accession>
<organism evidence="3 4">
    <name type="scientific">Plesiocystis pacifica SIR-1</name>
    <dbReference type="NCBI Taxonomy" id="391625"/>
    <lineage>
        <taxon>Bacteria</taxon>
        <taxon>Pseudomonadati</taxon>
        <taxon>Myxococcota</taxon>
        <taxon>Polyangia</taxon>
        <taxon>Nannocystales</taxon>
        <taxon>Nannocystaceae</taxon>
        <taxon>Plesiocystis</taxon>
    </lineage>
</organism>
<feature type="domain" description="Cyclic nucleotide-binding" evidence="1">
    <location>
        <begin position="285"/>
        <end position="383"/>
    </location>
</feature>
<dbReference type="STRING" id="391625.PPSIR1_12273"/>
<dbReference type="InterPro" id="IPR018488">
    <property type="entry name" value="cNMP-bd_CS"/>
</dbReference>
<dbReference type="EMBL" id="ABCS01000027">
    <property type="protein sequence ID" value="EDM78758.1"/>
    <property type="molecule type" value="Genomic_DNA"/>
</dbReference>
<evidence type="ECO:0000313" key="4">
    <source>
        <dbReference type="Proteomes" id="UP000005801"/>
    </source>
</evidence>
<dbReference type="CDD" id="cd00143">
    <property type="entry name" value="PP2Cc"/>
    <property type="match status" value="1"/>
</dbReference>
<dbReference type="InterPro" id="IPR001932">
    <property type="entry name" value="PPM-type_phosphatase-like_dom"/>
</dbReference>
<proteinExistence type="predicted"/>
<dbReference type="SMART" id="SM00332">
    <property type="entry name" value="PP2Cc"/>
    <property type="match status" value="1"/>
</dbReference>
<dbReference type="PROSITE" id="PS51746">
    <property type="entry name" value="PPM_2"/>
    <property type="match status" value="1"/>
</dbReference>
<name>A6G5Y4_9BACT</name>
<dbReference type="SUPFAM" id="SSF81606">
    <property type="entry name" value="PP2C-like"/>
    <property type="match status" value="1"/>
</dbReference>
<dbReference type="Gene3D" id="2.60.120.10">
    <property type="entry name" value="Jelly Rolls"/>
    <property type="match status" value="1"/>
</dbReference>
<dbReference type="Pfam" id="PF00027">
    <property type="entry name" value="cNMP_binding"/>
    <property type="match status" value="1"/>
</dbReference>
<dbReference type="PANTHER" id="PTHR23011">
    <property type="entry name" value="CYCLIC NUCLEOTIDE-BINDING DOMAIN CONTAINING PROTEIN"/>
    <property type="match status" value="1"/>
</dbReference>
<dbReference type="Proteomes" id="UP000005801">
    <property type="component" value="Unassembled WGS sequence"/>
</dbReference>
<dbReference type="InterPro" id="IPR000595">
    <property type="entry name" value="cNMP-bd_dom"/>
</dbReference>
<dbReference type="PANTHER" id="PTHR23011:SF28">
    <property type="entry name" value="CYCLIC NUCLEOTIDE-BINDING DOMAIN CONTAINING PROTEIN"/>
    <property type="match status" value="1"/>
</dbReference>
<dbReference type="RefSeq" id="WP_006972133.1">
    <property type="nucleotide sequence ID" value="NZ_ABCS01000027.1"/>
</dbReference>
<feature type="domain" description="PPM-type phosphatase" evidence="2">
    <location>
        <begin position="5"/>
        <end position="254"/>
    </location>
</feature>
<dbReference type="OrthoDB" id="5496340at2"/>
<evidence type="ECO:0000259" key="1">
    <source>
        <dbReference type="PROSITE" id="PS50042"/>
    </source>
</evidence>
<comment type="caution">
    <text evidence="3">The sequence shown here is derived from an EMBL/GenBank/DDBJ whole genome shotgun (WGS) entry which is preliminary data.</text>
</comment>
<keyword evidence="4" id="KW-1185">Reference proteome</keyword>
<dbReference type="eggNOG" id="COG0631">
    <property type="taxonomic scope" value="Bacteria"/>
</dbReference>
<dbReference type="SMART" id="SM00331">
    <property type="entry name" value="PP2C_SIG"/>
    <property type="match status" value="1"/>
</dbReference>
<dbReference type="eggNOG" id="COG0664">
    <property type="taxonomic scope" value="Bacteria"/>
</dbReference>
<dbReference type="InterPro" id="IPR014710">
    <property type="entry name" value="RmlC-like_jellyroll"/>
</dbReference>
<dbReference type="Gene3D" id="3.60.40.10">
    <property type="entry name" value="PPM-type phosphatase domain"/>
    <property type="match status" value="1"/>
</dbReference>
<dbReference type="Pfam" id="PF13672">
    <property type="entry name" value="PP2C_2"/>
    <property type="match status" value="1"/>
</dbReference>
<dbReference type="SUPFAM" id="SSF51206">
    <property type="entry name" value="cAMP-binding domain-like"/>
    <property type="match status" value="1"/>
</dbReference>